<sequence>MNVENQQPDPNLKLNQLPSYDLKGLYRSNCHRLTKTKFGKGFEKEKASNYRSEPSGTVSIITQKLMQKLGLTPTQESKTVVVITNGGRAKALSIVENMRIFTKSRATLDFGKHTLHIRSLGKQATINTIHIIHLLLLPIDENDDDEQWIDKLDKEEELEMFFSDELAVNSDEDLYYNPWEQEVSINQDNPAIYLTEISNNNPMAPRKPEFNVEQEVTSEQKKAAQDLLVQNYEIFATDISKNSQTI</sequence>
<organism evidence="1 2">
    <name type="scientific">Ambispora leptoticha</name>
    <dbReference type="NCBI Taxonomy" id="144679"/>
    <lineage>
        <taxon>Eukaryota</taxon>
        <taxon>Fungi</taxon>
        <taxon>Fungi incertae sedis</taxon>
        <taxon>Mucoromycota</taxon>
        <taxon>Glomeromycotina</taxon>
        <taxon>Glomeromycetes</taxon>
        <taxon>Archaeosporales</taxon>
        <taxon>Ambisporaceae</taxon>
        <taxon>Ambispora</taxon>
    </lineage>
</organism>
<protein>
    <submittedName>
        <fullName evidence="1">9080_t:CDS:1</fullName>
    </submittedName>
</protein>
<dbReference type="EMBL" id="CAJVPS010019634">
    <property type="protein sequence ID" value="CAG8701756.1"/>
    <property type="molecule type" value="Genomic_DNA"/>
</dbReference>
<dbReference type="Proteomes" id="UP000789508">
    <property type="component" value="Unassembled WGS sequence"/>
</dbReference>
<evidence type="ECO:0000313" key="2">
    <source>
        <dbReference type="Proteomes" id="UP000789508"/>
    </source>
</evidence>
<name>A0A9N9HRP4_9GLOM</name>
<evidence type="ECO:0000313" key="1">
    <source>
        <dbReference type="EMBL" id="CAG8701756.1"/>
    </source>
</evidence>
<gene>
    <name evidence="1" type="ORF">ALEPTO_LOCUS11605</name>
</gene>
<feature type="non-terminal residue" evidence="1">
    <location>
        <position position="246"/>
    </location>
</feature>
<comment type="caution">
    <text evidence="1">The sequence shown here is derived from an EMBL/GenBank/DDBJ whole genome shotgun (WGS) entry which is preliminary data.</text>
</comment>
<dbReference type="AlphaFoldDB" id="A0A9N9HRP4"/>
<keyword evidence="2" id="KW-1185">Reference proteome</keyword>
<accession>A0A9N9HRP4</accession>
<dbReference type="OrthoDB" id="10556754at2759"/>
<feature type="non-terminal residue" evidence="1">
    <location>
        <position position="1"/>
    </location>
</feature>
<reference evidence="1" key="1">
    <citation type="submission" date="2021-06" db="EMBL/GenBank/DDBJ databases">
        <authorList>
            <person name="Kallberg Y."/>
            <person name="Tangrot J."/>
            <person name="Rosling A."/>
        </authorList>
    </citation>
    <scope>NUCLEOTIDE SEQUENCE</scope>
    <source>
        <strain evidence="1">FL130A</strain>
    </source>
</reference>
<proteinExistence type="predicted"/>